<comment type="function">
    <text evidence="7">Flavin prenyltransferase that catalyzes the synthesis of the prenylated FMN cofactor (prenyl-FMN) for 4-hydroxy-3-polyprenylbenzoic acid decarboxylase UbiD. The prenyltransferase is metal-independent and links a dimethylallyl moiety from dimethylallyl monophosphate (DMAP) to the flavin N5 and C6 atoms of FMN.</text>
</comment>
<dbReference type="RefSeq" id="WP_284249133.1">
    <property type="nucleotide sequence ID" value="NZ_BSUM01000001.1"/>
</dbReference>
<comment type="catalytic activity">
    <reaction evidence="5 7">
        <text>dimethylallyl phosphate + FMNH2 = prenylated FMNH2 + phosphate</text>
        <dbReference type="Rhea" id="RHEA:37743"/>
        <dbReference type="ChEBI" id="CHEBI:43474"/>
        <dbReference type="ChEBI" id="CHEBI:57618"/>
        <dbReference type="ChEBI" id="CHEBI:87467"/>
        <dbReference type="ChEBI" id="CHEBI:88052"/>
        <dbReference type="EC" id="2.5.1.129"/>
    </reaction>
</comment>
<evidence type="ECO:0000256" key="6">
    <source>
        <dbReference type="ARBA" id="ARBA00060793"/>
    </source>
</evidence>
<feature type="binding site" evidence="7">
    <location>
        <position position="128"/>
    </location>
    <ligand>
        <name>FMN</name>
        <dbReference type="ChEBI" id="CHEBI:58210"/>
    </ligand>
</feature>
<dbReference type="Pfam" id="PF02441">
    <property type="entry name" value="Flavoprotein"/>
    <property type="match status" value="1"/>
</dbReference>
<evidence type="ECO:0000256" key="7">
    <source>
        <dbReference type="HAMAP-Rule" id="MF_01984"/>
    </source>
</evidence>
<evidence type="ECO:0000259" key="8">
    <source>
        <dbReference type="Pfam" id="PF02441"/>
    </source>
</evidence>
<dbReference type="PANTHER" id="PTHR43374">
    <property type="entry name" value="FLAVIN PRENYLTRANSFERASE"/>
    <property type="match status" value="1"/>
</dbReference>
<dbReference type="GO" id="GO:0016831">
    <property type="term" value="F:carboxy-lyase activity"/>
    <property type="evidence" value="ECO:0007669"/>
    <property type="project" value="TreeGrafter"/>
</dbReference>
<dbReference type="PANTHER" id="PTHR43374:SF1">
    <property type="entry name" value="FLAVIN PRENYLTRANSFERASE PAD1, MITOCHONDRIAL"/>
    <property type="match status" value="1"/>
</dbReference>
<comment type="similarity">
    <text evidence="6 7">Belongs to the UbiX/PAD1 family.</text>
</comment>
<feature type="binding site" evidence="7">
    <location>
        <position position="174"/>
    </location>
    <ligand>
        <name>dimethylallyl phosphate</name>
        <dbReference type="ChEBI" id="CHEBI:88052"/>
    </ligand>
</feature>
<dbReference type="FunFam" id="3.40.50.1950:FF:000001">
    <property type="entry name" value="Flavin prenyltransferase UbiX"/>
    <property type="match status" value="1"/>
</dbReference>
<sequence>MTTAPRRLVVGISGASGATMGVRALELLRLERPDVETHLVLTRGARATLRDETDLTSRQVMELADVVHSDDDLGAPIASGSYPVTGMLVVPCSIKTLSSVANCYSANLLARAADVQLKERRPLVLAVRETPLHRGHLRLMADAADAGAVIFPPVPAFYHRPHSVQDLVDHSVRRMLEAVGLPTPGQERWNGHGVAPEHVRLTTARS</sequence>
<protein>
    <recommendedName>
        <fullName evidence="7">Flavin prenyltransferase UbiX</fullName>
        <ecNumber evidence="7">2.5.1.129</ecNumber>
    </recommendedName>
</protein>
<dbReference type="Proteomes" id="UP001157161">
    <property type="component" value="Unassembled WGS sequence"/>
</dbReference>
<evidence type="ECO:0000256" key="5">
    <source>
        <dbReference type="ARBA" id="ARBA00050612"/>
    </source>
</evidence>
<name>A0AA37UUH2_9MICO</name>
<feature type="domain" description="Flavoprotein" evidence="8">
    <location>
        <begin position="7"/>
        <end position="173"/>
    </location>
</feature>
<keyword evidence="10" id="KW-1185">Reference proteome</keyword>
<keyword evidence="1 7" id="KW-0637">Prenyltransferase</keyword>
<evidence type="ECO:0000256" key="3">
    <source>
        <dbReference type="ARBA" id="ARBA00022643"/>
    </source>
</evidence>
<dbReference type="GO" id="GO:0106141">
    <property type="term" value="F:flavin prenyltransferase activity"/>
    <property type="evidence" value="ECO:0007669"/>
    <property type="project" value="UniProtKB-EC"/>
</dbReference>
<dbReference type="AlphaFoldDB" id="A0AA37UUH2"/>
<feature type="binding site" evidence="7">
    <location>
        <position position="42"/>
    </location>
    <ligand>
        <name>FMN</name>
        <dbReference type="ChEBI" id="CHEBI:58210"/>
    </ligand>
</feature>
<proteinExistence type="inferred from homology"/>
<dbReference type="EMBL" id="BSUM01000001">
    <property type="protein sequence ID" value="GMA30501.1"/>
    <property type="molecule type" value="Genomic_DNA"/>
</dbReference>
<reference evidence="9" key="1">
    <citation type="journal article" date="2014" name="Int. J. Syst. Evol. Microbiol.">
        <title>Complete genome sequence of Corynebacterium casei LMG S-19264T (=DSM 44701T), isolated from a smear-ripened cheese.</title>
        <authorList>
            <consortium name="US DOE Joint Genome Institute (JGI-PGF)"/>
            <person name="Walter F."/>
            <person name="Albersmeier A."/>
            <person name="Kalinowski J."/>
            <person name="Ruckert C."/>
        </authorList>
    </citation>
    <scope>NUCLEOTIDE SEQUENCE</scope>
    <source>
        <strain evidence="9">NBRC 112290</strain>
    </source>
</reference>
<dbReference type="InterPro" id="IPR003382">
    <property type="entry name" value="Flavoprotein"/>
</dbReference>
<dbReference type="NCBIfam" id="NF004685">
    <property type="entry name" value="PRK06029.1"/>
    <property type="match status" value="1"/>
</dbReference>
<keyword evidence="3 7" id="KW-0288">FMN</keyword>
<dbReference type="HAMAP" id="MF_01984">
    <property type="entry name" value="ubiX_pad"/>
    <property type="match status" value="1"/>
</dbReference>
<gene>
    <name evidence="7 9" type="primary">ubiX</name>
    <name evidence="9" type="ORF">GCM10025875_04930</name>
</gene>
<organism evidence="9 10">
    <name type="scientific">Litorihabitans aurantiacus</name>
    <dbReference type="NCBI Taxonomy" id="1930061"/>
    <lineage>
        <taxon>Bacteria</taxon>
        <taxon>Bacillati</taxon>
        <taxon>Actinomycetota</taxon>
        <taxon>Actinomycetes</taxon>
        <taxon>Micrococcales</taxon>
        <taxon>Beutenbergiaceae</taxon>
        <taxon>Litorihabitans</taxon>
    </lineage>
</organism>
<evidence type="ECO:0000256" key="4">
    <source>
        <dbReference type="ARBA" id="ARBA00022679"/>
    </source>
</evidence>
<dbReference type="InterPro" id="IPR036551">
    <property type="entry name" value="Flavin_trans-like"/>
</dbReference>
<evidence type="ECO:0000313" key="9">
    <source>
        <dbReference type="EMBL" id="GMA30501.1"/>
    </source>
</evidence>
<dbReference type="Gene3D" id="3.40.50.1950">
    <property type="entry name" value="Flavin prenyltransferase-like"/>
    <property type="match status" value="1"/>
</dbReference>
<comment type="caution">
    <text evidence="9">The sequence shown here is derived from an EMBL/GenBank/DDBJ whole genome shotgun (WGS) entry which is preliminary data.</text>
</comment>
<evidence type="ECO:0000256" key="1">
    <source>
        <dbReference type="ARBA" id="ARBA00022602"/>
    </source>
</evidence>
<feature type="binding site" evidence="7">
    <location>
        <begin position="14"/>
        <end position="16"/>
    </location>
    <ligand>
        <name>FMN</name>
        <dbReference type="ChEBI" id="CHEBI:58210"/>
    </ligand>
</feature>
<evidence type="ECO:0000256" key="2">
    <source>
        <dbReference type="ARBA" id="ARBA00022630"/>
    </source>
</evidence>
<reference evidence="9" key="2">
    <citation type="submission" date="2023-02" db="EMBL/GenBank/DDBJ databases">
        <authorList>
            <person name="Sun Q."/>
            <person name="Mori K."/>
        </authorList>
    </citation>
    <scope>NUCLEOTIDE SEQUENCE</scope>
    <source>
        <strain evidence="9">NBRC 112290</strain>
    </source>
</reference>
<keyword evidence="2 7" id="KW-0285">Flavoprotein</keyword>
<accession>A0AA37UUH2</accession>
<feature type="binding site" evidence="7">
    <location>
        <position position="158"/>
    </location>
    <ligand>
        <name>dimethylallyl phosphate</name>
        <dbReference type="ChEBI" id="CHEBI:88052"/>
    </ligand>
</feature>
<comment type="caution">
    <text evidence="7">Lacks conserved residue(s) required for the propagation of feature annotation.</text>
</comment>
<keyword evidence="4 7" id="KW-0808">Transferase</keyword>
<dbReference type="NCBIfam" id="TIGR00421">
    <property type="entry name" value="ubiX_pad"/>
    <property type="match status" value="1"/>
</dbReference>
<dbReference type="InterPro" id="IPR004507">
    <property type="entry name" value="UbiX-like"/>
</dbReference>
<dbReference type="SUPFAM" id="SSF52507">
    <property type="entry name" value="Homo-oligomeric flavin-containing Cys decarboxylases, HFCD"/>
    <property type="match status" value="1"/>
</dbReference>
<dbReference type="EC" id="2.5.1.129" evidence="7"/>
<evidence type="ECO:0000313" key="10">
    <source>
        <dbReference type="Proteomes" id="UP001157161"/>
    </source>
</evidence>
<feature type="binding site" evidence="7">
    <location>
        <begin position="93"/>
        <end position="96"/>
    </location>
    <ligand>
        <name>FMN</name>
        <dbReference type="ChEBI" id="CHEBI:58210"/>
    </ligand>
</feature>